<proteinExistence type="predicted"/>
<dbReference type="EMBL" id="CP008822">
    <property type="protein sequence ID" value="AIM27820.1"/>
    <property type="molecule type" value="Genomic_DNA"/>
</dbReference>
<sequence length="125" mass="14256">MVELVLEQSKSKSGKHAVRSLLFKWDNEPKQVNPKGTKISPLYRDGEAVLVNLKEKGIFIYARFVRNLRGRVKGKLVVIKDGAVSLEMNYRKLKLKRVSGDANLYPYVKAVMDSLKIPIKRSNLK</sequence>
<name>A0A088E922_9CREN</name>
<dbReference type="GeneID" id="97613209"/>
<evidence type="ECO:0000313" key="2">
    <source>
        <dbReference type="Proteomes" id="UP000029084"/>
    </source>
</evidence>
<protein>
    <submittedName>
        <fullName evidence="1">Uncharacterized protein</fullName>
    </submittedName>
</protein>
<dbReference type="OMA" id="HYAWIVR"/>
<accession>A0A088E922</accession>
<dbReference type="OrthoDB" id="33530at2157"/>
<reference evidence="1 2" key="1">
    <citation type="journal article" date="2014" name="J. Bacteriol.">
        <title>Role of an Archaeal PitA Transporter in the Copper and Arsenic Resistance of Metallosphaera sedula, an Extreme Thermoacidophile.</title>
        <authorList>
            <person name="McCarthy S."/>
            <person name="Ai C."/>
            <person name="Wheaton G."/>
            <person name="Tevatia R."/>
            <person name="Eckrich V."/>
            <person name="Kelly R."/>
            <person name="Blum P."/>
        </authorList>
    </citation>
    <scope>NUCLEOTIDE SEQUENCE [LARGE SCALE GENOMIC DNA]</scope>
    <source>
        <strain evidence="1 2">CuR1</strain>
    </source>
</reference>
<evidence type="ECO:0000313" key="1">
    <source>
        <dbReference type="EMBL" id="AIM27820.1"/>
    </source>
</evidence>
<dbReference type="AlphaFoldDB" id="A0A088E922"/>
<dbReference type="Proteomes" id="UP000029084">
    <property type="component" value="Chromosome"/>
</dbReference>
<organism evidence="1 2">
    <name type="scientific">Metallosphaera sedula</name>
    <dbReference type="NCBI Taxonomy" id="43687"/>
    <lineage>
        <taxon>Archaea</taxon>
        <taxon>Thermoproteota</taxon>
        <taxon>Thermoprotei</taxon>
        <taxon>Sulfolobales</taxon>
        <taxon>Sulfolobaceae</taxon>
        <taxon>Metallosphaera</taxon>
    </lineage>
</organism>
<gene>
    <name evidence="1" type="ORF">HA72_1681</name>
</gene>
<dbReference type="RefSeq" id="WP_012021623.1">
    <property type="nucleotide sequence ID" value="NZ_CP008822.1"/>
</dbReference>